<dbReference type="InterPro" id="IPR013128">
    <property type="entry name" value="Peptidase_C1A"/>
</dbReference>
<name>A0AAD4NAX4_9BILA</name>
<dbReference type="SMART" id="SM00645">
    <property type="entry name" value="Pept_C1"/>
    <property type="match status" value="1"/>
</dbReference>
<accession>A0AAD4NAX4</accession>
<dbReference type="InterPro" id="IPR025660">
    <property type="entry name" value="Pept_his_AS"/>
</dbReference>
<organism evidence="9 10">
    <name type="scientific">Ditylenchus destructor</name>
    <dbReference type="NCBI Taxonomy" id="166010"/>
    <lineage>
        <taxon>Eukaryota</taxon>
        <taxon>Metazoa</taxon>
        <taxon>Ecdysozoa</taxon>
        <taxon>Nematoda</taxon>
        <taxon>Chromadorea</taxon>
        <taxon>Rhabditida</taxon>
        <taxon>Tylenchina</taxon>
        <taxon>Tylenchomorpha</taxon>
        <taxon>Sphaerularioidea</taxon>
        <taxon>Anguinidae</taxon>
        <taxon>Anguininae</taxon>
        <taxon>Ditylenchus</taxon>
    </lineage>
</organism>
<keyword evidence="5" id="KW-0865">Zymogen</keyword>
<keyword evidence="10" id="KW-1185">Reference proteome</keyword>
<dbReference type="Pfam" id="PF00112">
    <property type="entry name" value="Peptidase_C1"/>
    <property type="match status" value="1"/>
</dbReference>
<protein>
    <submittedName>
        <fullName evidence="9">Papain family cysteine protease domain-containing protein</fullName>
    </submittedName>
</protein>
<evidence type="ECO:0000313" key="9">
    <source>
        <dbReference type="EMBL" id="KAI1723597.1"/>
    </source>
</evidence>
<evidence type="ECO:0000256" key="7">
    <source>
        <dbReference type="SAM" id="Phobius"/>
    </source>
</evidence>
<dbReference type="EMBL" id="JAKKPZ010000003">
    <property type="protein sequence ID" value="KAI1723597.1"/>
    <property type="molecule type" value="Genomic_DNA"/>
</dbReference>
<dbReference type="Proteomes" id="UP001201812">
    <property type="component" value="Unassembled WGS sequence"/>
</dbReference>
<evidence type="ECO:0000256" key="4">
    <source>
        <dbReference type="ARBA" id="ARBA00022807"/>
    </source>
</evidence>
<feature type="domain" description="Peptidase C1A papain C-terminal" evidence="8">
    <location>
        <begin position="177"/>
        <end position="390"/>
    </location>
</feature>
<dbReference type="CDD" id="cd02248">
    <property type="entry name" value="Peptidase_C1A"/>
    <property type="match status" value="1"/>
</dbReference>
<feature type="transmembrane region" description="Helical" evidence="7">
    <location>
        <begin position="32"/>
        <end position="53"/>
    </location>
</feature>
<dbReference type="InterPro" id="IPR000668">
    <property type="entry name" value="Peptidase_C1A_C"/>
</dbReference>
<comment type="similarity">
    <text evidence="1">Belongs to the peptidase C1 family.</text>
</comment>
<dbReference type="InterPro" id="IPR000169">
    <property type="entry name" value="Pept_cys_AS"/>
</dbReference>
<dbReference type="Pfam" id="PF08246">
    <property type="entry name" value="Inhibitor_I29"/>
    <property type="match status" value="1"/>
</dbReference>
<dbReference type="Gene3D" id="3.90.70.10">
    <property type="entry name" value="Cysteine proteinases"/>
    <property type="match status" value="1"/>
</dbReference>
<gene>
    <name evidence="9" type="ORF">DdX_03760</name>
</gene>
<keyword evidence="7" id="KW-0812">Transmembrane</keyword>
<keyword evidence="4" id="KW-0788">Thiol protease</keyword>
<dbReference type="InterPro" id="IPR038765">
    <property type="entry name" value="Papain-like_cys_pep_sf"/>
</dbReference>
<reference evidence="9" key="1">
    <citation type="submission" date="2022-01" db="EMBL/GenBank/DDBJ databases">
        <title>Genome Sequence Resource for Two Populations of Ditylenchus destructor, the Migratory Endoparasitic Phytonematode.</title>
        <authorList>
            <person name="Zhang H."/>
            <person name="Lin R."/>
            <person name="Xie B."/>
        </authorList>
    </citation>
    <scope>NUCLEOTIDE SEQUENCE</scope>
    <source>
        <strain evidence="9">BazhouSP</strain>
    </source>
</reference>
<evidence type="ECO:0000256" key="6">
    <source>
        <dbReference type="ARBA" id="ARBA00023157"/>
    </source>
</evidence>
<dbReference type="PROSITE" id="PS00139">
    <property type="entry name" value="THIOL_PROTEASE_CYS"/>
    <property type="match status" value="1"/>
</dbReference>
<evidence type="ECO:0000256" key="1">
    <source>
        <dbReference type="ARBA" id="ARBA00008455"/>
    </source>
</evidence>
<dbReference type="FunFam" id="3.90.70.10:FF:000103">
    <property type="entry name" value="Hypothetical LOC496748"/>
    <property type="match status" value="1"/>
</dbReference>
<dbReference type="InterPro" id="IPR013201">
    <property type="entry name" value="Prot_inhib_I29"/>
</dbReference>
<keyword evidence="7" id="KW-1133">Transmembrane helix</keyword>
<dbReference type="PANTHER" id="PTHR12411">
    <property type="entry name" value="CYSTEINE PROTEASE FAMILY C1-RELATED"/>
    <property type="match status" value="1"/>
</dbReference>
<keyword evidence="3" id="KW-0378">Hydrolase</keyword>
<dbReference type="AlphaFoldDB" id="A0AAD4NAX4"/>
<dbReference type="PRINTS" id="PR00705">
    <property type="entry name" value="PAPAIN"/>
</dbReference>
<evidence type="ECO:0000256" key="3">
    <source>
        <dbReference type="ARBA" id="ARBA00022801"/>
    </source>
</evidence>
<dbReference type="InterPro" id="IPR039417">
    <property type="entry name" value="Peptidase_C1A_papain-like"/>
</dbReference>
<dbReference type="GO" id="GO:0008234">
    <property type="term" value="F:cysteine-type peptidase activity"/>
    <property type="evidence" value="ECO:0007669"/>
    <property type="project" value="UniProtKB-KW"/>
</dbReference>
<dbReference type="SUPFAM" id="SSF54001">
    <property type="entry name" value="Cysteine proteinases"/>
    <property type="match status" value="1"/>
</dbReference>
<dbReference type="GO" id="GO:0006508">
    <property type="term" value="P:proteolysis"/>
    <property type="evidence" value="ECO:0007669"/>
    <property type="project" value="UniProtKB-KW"/>
</dbReference>
<evidence type="ECO:0000256" key="5">
    <source>
        <dbReference type="ARBA" id="ARBA00023145"/>
    </source>
</evidence>
<comment type="caution">
    <text evidence="9">The sequence shown here is derived from an EMBL/GenBank/DDBJ whole genome shotgun (WGS) entry which is preliminary data.</text>
</comment>
<evidence type="ECO:0000313" key="10">
    <source>
        <dbReference type="Proteomes" id="UP001201812"/>
    </source>
</evidence>
<evidence type="ECO:0000259" key="8">
    <source>
        <dbReference type="SMART" id="SM00645"/>
    </source>
</evidence>
<dbReference type="PROSITE" id="PS00639">
    <property type="entry name" value="THIOL_PROTEASE_HIS"/>
    <property type="match status" value="1"/>
</dbReference>
<evidence type="ECO:0000256" key="2">
    <source>
        <dbReference type="ARBA" id="ARBA00022670"/>
    </source>
</evidence>
<keyword evidence="6" id="KW-1015">Disulfide bond</keyword>
<proteinExistence type="inferred from homology"/>
<sequence>MDKSKSHSVSLEPLIVPEQKSTKRILLERQNLVKAVSLVIAGLFACGLFYAYFPRIWSRYLSYEQSLKHYDWQKFEREVGNEFKEFEKRFERKWDDLSGERQKRFGHFRRSYYEVQHLNAMGKLTNTSYEINDFSDWSAEEFKSILLPLDFYKILQDEHTFVQKMNPIFTQTFTDEYPTHLDWREKGVVTPVKNQGKCGSCWAFATAATVESAYAVEHNELRSLSEQQLLDCDFSNHECNGGEVGRAFTYVQKHGLMSEDAYPYVAHRQNSCAVHGETTKINSAYHISPNEKAMIDWLVNFGPVNIGIAVTPDMKPYKSGVFRPSDYDCKYNVLGLHALLVVGYGETVDGEKYWIVKNSWGQNWGTENGYVYFARGVNACGIEDEPIGLQA</sequence>
<keyword evidence="2 9" id="KW-0645">Protease</keyword>
<keyword evidence="7" id="KW-0472">Membrane</keyword>